<dbReference type="EMBL" id="JBHUDH010000143">
    <property type="protein sequence ID" value="MFD1527066.1"/>
    <property type="molecule type" value="Genomic_DNA"/>
</dbReference>
<comment type="caution">
    <text evidence="2">The sequence shown here is derived from an EMBL/GenBank/DDBJ whole genome shotgun (WGS) entry which is preliminary data.</text>
</comment>
<keyword evidence="3" id="KW-1185">Reference proteome</keyword>
<keyword evidence="1" id="KW-0812">Transmembrane</keyword>
<reference evidence="2 3" key="1">
    <citation type="journal article" date="2019" name="Int. J. Syst. Evol. Microbiol.">
        <title>The Global Catalogue of Microorganisms (GCM) 10K type strain sequencing project: providing services to taxonomists for standard genome sequencing and annotation.</title>
        <authorList>
            <consortium name="The Broad Institute Genomics Platform"/>
            <consortium name="The Broad Institute Genome Sequencing Center for Infectious Disease"/>
            <person name="Wu L."/>
            <person name="Ma J."/>
        </authorList>
    </citation>
    <scope>NUCLEOTIDE SEQUENCE [LARGE SCALE GENOMIC DNA]</scope>
    <source>
        <strain evidence="2 3">CGMCC 1.12285</strain>
    </source>
</reference>
<evidence type="ECO:0000313" key="3">
    <source>
        <dbReference type="Proteomes" id="UP001597111"/>
    </source>
</evidence>
<organism evidence="2 3">
    <name type="scientific">Halolamina salina</name>
    <dbReference type="NCBI Taxonomy" id="1220023"/>
    <lineage>
        <taxon>Archaea</taxon>
        <taxon>Methanobacteriati</taxon>
        <taxon>Methanobacteriota</taxon>
        <taxon>Stenosarchaea group</taxon>
        <taxon>Halobacteria</taxon>
        <taxon>Halobacteriales</taxon>
        <taxon>Haloferacaceae</taxon>
    </lineage>
</organism>
<gene>
    <name evidence="2" type="ORF">ACFR9S_12300</name>
</gene>
<feature type="transmembrane region" description="Helical" evidence="1">
    <location>
        <begin position="62"/>
        <end position="79"/>
    </location>
</feature>
<dbReference type="AlphaFoldDB" id="A0ABD6B8W3"/>
<evidence type="ECO:0000313" key="2">
    <source>
        <dbReference type="EMBL" id="MFD1527066.1"/>
    </source>
</evidence>
<dbReference type="RefSeq" id="WP_379730433.1">
    <property type="nucleotide sequence ID" value="NZ_JBHSWZ010000003.1"/>
</dbReference>
<sequence>MSLDRVKGAVTLVFAFTFFGWALLHSVLGWCTRWGCGRSPIGMWVASLGSWGELLVTGVEEIRIVLAVVAISAVVISVVKAKVGALADRF</sequence>
<evidence type="ECO:0000256" key="1">
    <source>
        <dbReference type="SAM" id="Phobius"/>
    </source>
</evidence>
<accession>A0ABD6B8W3</accession>
<proteinExistence type="predicted"/>
<keyword evidence="1" id="KW-1133">Transmembrane helix</keyword>
<protein>
    <submittedName>
        <fullName evidence="2">Uncharacterized protein</fullName>
    </submittedName>
</protein>
<name>A0ABD6B8W3_9EURY</name>
<keyword evidence="1" id="KW-0472">Membrane</keyword>
<dbReference type="Proteomes" id="UP001597111">
    <property type="component" value="Unassembled WGS sequence"/>
</dbReference>